<accession>A0A7Y9RZZ8</accession>
<dbReference type="EMBL" id="JACCAA010000001">
    <property type="protein sequence ID" value="NYG59751.1"/>
    <property type="molecule type" value="Genomic_DNA"/>
</dbReference>
<keyword evidence="2" id="KW-0732">Signal</keyword>
<dbReference type="Proteomes" id="UP000540656">
    <property type="component" value="Unassembled WGS sequence"/>
</dbReference>
<feature type="domain" description="Leucine-binding protein" evidence="3">
    <location>
        <begin position="43"/>
        <end position="383"/>
    </location>
</feature>
<dbReference type="PANTHER" id="PTHR47235:SF1">
    <property type="entry name" value="BLR6548 PROTEIN"/>
    <property type="match status" value="1"/>
</dbReference>
<protein>
    <submittedName>
        <fullName evidence="4">ABC-type branched-subunit amino acid transport system substrate-binding protein</fullName>
    </submittedName>
</protein>
<comment type="caution">
    <text evidence="4">The sequence shown here is derived from an EMBL/GenBank/DDBJ whole genome shotgun (WGS) entry which is preliminary data.</text>
</comment>
<dbReference type="SUPFAM" id="SSF53822">
    <property type="entry name" value="Periplasmic binding protein-like I"/>
    <property type="match status" value="1"/>
</dbReference>
<dbReference type="InterPro" id="IPR028082">
    <property type="entry name" value="Peripla_BP_I"/>
</dbReference>
<proteinExistence type="inferred from homology"/>
<sequence length="416" mass="44412">MNRRFVHALVAGSLAALALSGCGNSREAAGGVDGCDPGITDDTIKLGASTMQSGAAAAYKAMPQASLALFDEVNEAGGVTMGDGKKRKIEFVSLDDAYDPARAVKNTRQLVEKDQVFAIFQAAGTSPTLAIMDYTTKAGVPIVFAATGSDEFQKKRDEGATIAAFMLPQVGFENEVMVRSIEQIDPDATIAVLYPNDGLGKGSLAGLKDLVKDTGLKVVAEESYEQTSTSVDSQIVNLKSSGADVFVNFGTGTFVTQALKKANEIDWDVEKFVISASTDVSTVLAPAGEDAAEGVRSVAWVYDVSSDANNDMPGVENWREFAERNKDRVDTHNSIAALGYNNSQMMLKALEEFDGCTREGLLETVQKLRGVETDLGLEGITFGSGDADYPYAITSMATMQFLDGKWEYADVITRDK</sequence>
<evidence type="ECO:0000256" key="2">
    <source>
        <dbReference type="ARBA" id="ARBA00022729"/>
    </source>
</evidence>
<organism evidence="4 5">
    <name type="scientific">Nocardioides daedukensis</name>
    <dbReference type="NCBI Taxonomy" id="634462"/>
    <lineage>
        <taxon>Bacteria</taxon>
        <taxon>Bacillati</taxon>
        <taxon>Actinomycetota</taxon>
        <taxon>Actinomycetes</taxon>
        <taxon>Propionibacteriales</taxon>
        <taxon>Nocardioidaceae</taxon>
        <taxon>Nocardioides</taxon>
    </lineage>
</organism>
<dbReference type="PROSITE" id="PS51257">
    <property type="entry name" value="PROKAR_LIPOPROTEIN"/>
    <property type="match status" value="1"/>
</dbReference>
<evidence type="ECO:0000313" key="4">
    <source>
        <dbReference type="EMBL" id="NYG59751.1"/>
    </source>
</evidence>
<dbReference type="RefSeq" id="WP_179502767.1">
    <property type="nucleotide sequence ID" value="NZ_JACCAA010000001.1"/>
</dbReference>
<name>A0A7Y9RZZ8_9ACTN</name>
<gene>
    <name evidence="4" type="ORF">BJ980_002674</name>
</gene>
<dbReference type="PANTHER" id="PTHR47235">
    <property type="entry name" value="BLR6548 PROTEIN"/>
    <property type="match status" value="1"/>
</dbReference>
<evidence type="ECO:0000256" key="1">
    <source>
        <dbReference type="ARBA" id="ARBA00010062"/>
    </source>
</evidence>
<comment type="similarity">
    <text evidence="1">Belongs to the leucine-binding protein family.</text>
</comment>
<dbReference type="AlphaFoldDB" id="A0A7Y9RZZ8"/>
<evidence type="ECO:0000313" key="5">
    <source>
        <dbReference type="Proteomes" id="UP000540656"/>
    </source>
</evidence>
<keyword evidence="5" id="KW-1185">Reference proteome</keyword>
<dbReference type="CDD" id="cd06343">
    <property type="entry name" value="PBP1_ABC_ligand_binding-like"/>
    <property type="match status" value="1"/>
</dbReference>
<dbReference type="Gene3D" id="3.40.50.2300">
    <property type="match status" value="2"/>
</dbReference>
<dbReference type="InterPro" id="IPR028081">
    <property type="entry name" value="Leu-bd"/>
</dbReference>
<dbReference type="Pfam" id="PF13458">
    <property type="entry name" value="Peripla_BP_6"/>
    <property type="match status" value="1"/>
</dbReference>
<evidence type="ECO:0000259" key="3">
    <source>
        <dbReference type="Pfam" id="PF13458"/>
    </source>
</evidence>
<reference evidence="4 5" key="1">
    <citation type="submission" date="2020-07" db="EMBL/GenBank/DDBJ databases">
        <title>Sequencing the genomes of 1000 actinobacteria strains.</title>
        <authorList>
            <person name="Klenk H.-P."/>
        </authorList>
    </citation>
    <scope>NUCLEOTIDE SEQUENCE [LARGE SCALE GENOMIC DNA]</scope>
    <source>
        <strain evidence="4 5">DSM 23819</strain>
    </source>
</reference>